<sequence length="170" mass="19744">MGKGRNFARYVGKRTVFPRILSLPAEIAKSGGRIKDSLKSLGDIDRENRAKTENITYIKSDNGKTAFEDLYKVNNWTEPDLKKQLRNVRIIKWVSLLLAWTFLSCLLGLVIYIPFSFFFFVMFSLSWLCVICFGIQVIKMTLFQVQLQERNLISLKALMNRSDLFKKIFS</sequence>
<keyword evidence="1" id="KW-0812">Transmembrane</keyword>
<dbReference type="AlphaFoldDB" id="A0A3A1YU74"/>
<name>A0A3A1YU74_9BURK</name>
<accession>A0A3A1YU74</accession>
<evidence type="ECO:0000256" key="1">
    <source>
        <dbReference type="SAM" id="Phobius"/>
    </source>
</evidence>
<keyword evidence="1" id="KW-0472">Membrane</keyword>
<comment type="caution">
    <text evidence="2">The sequence shown here is derived from an EMBL/GenBank/DDBJ whole genome shotgun (WGS) entry which is preliminary data.</text>
</comment>
<feature type="transmembrane region" description="Helical" evidence="1">
    <location>
        <begin position="90"/>
        <end position="111"/>
    </location>
</feature>
<gene>
    <name evidence="2" type="ORF">CJP73_07920</name>
</gene>
<protein>
    <submittedName>
        <fullName evidence="2">Uncharacterized protein</fullName>
    </submittedName>
</protein>
<dbReference type="EMBL" id="NQYH01000005">
    <property type="protein sequence ID" value="RIY41066.1"/>
    <property type="molecule type" value="Genomic_DNA"/>
</dbReference>
<dbReference type="OrthoDB" id="9977288at2"/>
<evidence type="ECO:0000313" key="2">
    <source>
        <dbReference type="EMBL" id="RIY41066.1"/>
    </source>
</evidence>
<organism evidence="2 3">
    <name type="scientific">Neopusillimonas maritima</name>
    <dbReference type="NCBI Taxonomy" id="2026239"/>
    <lineage>
        <taxon>Bacteria</taxon>
        <taxon>Pseudomonadati</taxon>
        <taxon>Pseudomonadota</taxon>
        <taxon>Betaproteobacteria</taxon>
        <taxon>Burkholderiales</taxon>
        <taxon>Alcaligenaceae</taxon>
        <taxon>Neopusillimonas</taxon>
    </lineage>
</organism>
<proteinExistence type="predicted"/>
<keyword evidence="1" id="KW-1133">Transmembrane helix</keyword>
<evidence type="ECO:0000313" key="3">
    <source>
        <dbReference type="Proteomes" id="UP000266206"/>
    </source>
</evidence>
<dbReference type="Proteomes" id="UP000266206">
    <property type="component" value="Unassembled WGS sequence"/>
</dbReference>
<dbReference type="RefSeq" id="WP_119516067.1">
    <property type="nucleotide sequence ID" value="NZ_NQYH01000005.1"/>
</dbReference>
<feature type="transmembrane region" description="Helical" evidence="1">
    <location>
        <begin position="117"/>
        <end position="138"/>
    </location>
</feature>
<reference evidence="2 3" key="1">
    <citation type="submission" date="2017-08" db="EMBL/GenBank/DDBJ databases">
        <title>Pusillimonas indicus sp. nov., a member of the family Alcaligenaceae isolated from surface seawater.</title>
        <authorList>
            <person name="Li J."/>
        </authorList>
    </citation>
    <scope>NUCLEOTIDE SEQUENCE [LARGE SCALE GENOMIC DNA]</scope>
    <source>
        <strain evidence="2 3">L52-1-41</strain>
    </source>
</reference>